<accession>A0ABD2ZBJ1</accession>
<reference evidence="1 2" key="1">
    <citation type="submission" date="2024-11" db="EMBL/GenBank/DDBJ databases">
        <title>A near-complete genome assembly of Cinchona calisaya.</title>
        <authorList>
            <person name="Lian D.C."/>
            <person name="Zhao X.W."/>
            <person name="Wei L."/>
        </authorList>
    </citation>
    <scope>NUCLEOTIDE SEQUENCE [LARGE SCALE GENOMIC DNA]</scope>
    <source>
        <tissue evidence="1">Nenye</tissue>
    </source>
</reference>
<evidence type="ECO:0000313" key="1">
    <source>
        <dbReference type="EMBL" id="KAL3516823.1"/>
    </source>
</evidence>
<comment type="caution">
    <text evidence="1">The sequence shown here is derived from an EMBL/GenBank/DDBJ whole genome shotgun (WGS) entry which is preliminary data.</text>
</comment>
<protein>
    <submittedName>
        <fullName evidence="1">Uncharacterized protein</fullName>
    </submittedName>
</protein>
<gene>
    <name evidence="1" type="ORF">ACH5RR_023725</name>
</gene>
<dbReference type="EMBL" id="JBJUIK010000010">
    <property type="protein sequence ID" value="KAL3516823.1"/>
    <property type="molecule type" value="Genomic_DNA"/>
</dbReference>
<proteinExistence type="predicted"/>
<name>A0ABD2ZBJ1_9GENT</name>
<keyword evidence="2" id="KW-1185">Reference proteome</keyword>
<sequence>MAMQLGRNLGKYLTATSPAGFGGSSIVRRGGSGTAIALQPARQFSSWSTTTLKREFSELLAEAKELSFKDYLQLTVGTTICAYAVLSYSQKAVNGLTKMFSSLTDGSGSGRDGCSSAKGV</sequence>
<organism evidence="1 2">
    <name type="scientific">Cinchona calisaya</name>
    <dbReference type="NCBI Taxonomy" id="153742"/>
    <lineage>
        <taxon>Eukaryota</taxon>
        <taxon>Viridiplantae</taxon>
        <taxon>Streptophyta</taxon>
        <taxon>Embryophyta</taxon>
        <taxon>Tracheophyta</taxon>
        <taxon>Spermatophyta</taxon>
        <taxon>Magnoliopsida</taxon>
        <taxon>eudicotyledons</taxon>
        <taxon>Gunneridae</taxon>
        <taxon>Pentapetalae</taxon>
        <taxon>asterids</taxon>
        <taxon>lamiids</taxon>
        <taxon>Gentianales</taxon>
        <taxon>Rubiaceae</taxon>
        <taxon>Cinchonoideae</taxon>
        <taxon>Cinchoneae</taxon>
        <taxon>Cinchona</taxon>
    </lineage>
</organism>
<dbReference type="AlphaFoldDB" id="A0ABD2ZBJ1"/>
<evidence type="ECO:0000313" key="2">
    <source>
        <dbReference type="Proteomes" id="UP001630127"/>
    </source>
</evidence>
<dbReference type="Proteomes" id="UP001630127">
    <property type="component" value="Unassembled WGS sequence"/>
</dbReference>